<dbReference type="EMBL" id="FBWC01000030">
    <property type="protein sequence ID" value="CUX62529.1"/>
    <property type="molecule type" value="Genomic_DNA"/>
</dbReference>
<dbReference type="AlphaFoldDB" id="A0A1S7S4L5"/>
<reference evidence="1 2" key="1">
    <citation type="submission" date="2016-01" db="EMBL/GenBank/DDBJ databases">
        <authorList>
            <person name="Oliw E.H."/>
        </authorList>
    </citation>
    <scope>NUCLEOTIDE SEQUENCE [LARGE SCALE GENOMIC DNA]</scope>
    <source>
        <strain evidence="1 2">Kerr 14</strain>
    </source>
</reference>
<protein>
    <submittedName>
        <fullName evidence="1">Uncharacterized protein</fullName>
    </submittedName>
</protein>
<proteinExistence type="predicted"/>
<accession>A0A1S7S4L5</accession>
<evidence type="ECO:0000313" key="2">
    <source>
        <dbReference type="Proteomes" id="UP000191897"/>
    </source>
</evidence>
<sequence>MNAAVREDTNIVKAIEANGGYRL</sequence>
<evidence type="ECO:0000313" key="1">
    <source>
        <dbReference type="EMBL" id="CUX62529.1"/>
    </source>
</evidence>
<dbReference type="Proteomes" id="UP000191897">
    <property type="component" value="Unassembled WGS sequence"/>
</dbReference>
<organism evidence="1 2">
    <name type="scientific">Agrobacterium tumefaciens str. Kerr 14</name>
    <dbReference type="NCBI Taxonomy" id="1183424"/>
    <lineage>
        <taxon>Bacteria</taxon>
        <taxon>Pseudomonadati</taxon>
        <taxon>Pseudomonadota</taxon>
        <taxon>Alphaproteobacteria</taxon>
        <taxon>Hyphomicrobiales</taxon>
        <taxon>Rhizobiaceae</taxon>
        <taxon>Rhizobium/Agrobacterium group</taxon>
        <taxon>Agrobacterium</taxon>
        <taxon>Agrobacterium tumefaciens complex</taxon>
    </lineage>
</organism>
<name>A0A1S7S4L5_AGRTU</name>
<gene>
    <name evidence="1" type="ORF">AGR4C_Lc80142</name>
</gene>